<comment type="caution">
    <text evidence="7">The sequence shown here is derived from an EMBL/GenBank/DDBJ whole genome shotgun (WGS) entry which is preliminary data.</text>
</comment>
<dbReference type="Pfam" id="PF03126">
    <property type="entry name" value="Plus-3"/>
    <property type="match status" value="1"/>
</dbReference>
<comment type="subcellular location">
    <subcellularLocation>
        <location evidence="1">Nucleus</location>
    </subcellularLocation>
</comment>
<dbReference type="InterPro" id="IPR015377">
    <property type="entry name" value="Fumarylacetoacetase_N"/>
</dbReference>
<dbReference type="PANTHER" id="PTHR13115">
    <property type="entry name" value="RNA POLYMERASE-ASSOCIATED PROTEIN RTF1 HOMOLOG"/>
    <property type="match status" value="1"/>
</dbReference>
<dbReference type="Gene3D" id="3.90.70.200">
    <property type="entry name" value="Plus-3 domain"/>
    <property type="match status" value="1"/>
</dbReference>
<organism evidence="7 8">
    <name type="scientific">Zingiber officinale</name>
    <name type="common">Ginger</name>
    <name type="synonym">Amomum zingiber</name>
    <dbReference type="NCBI Taxonomy" id="94328"/>
    <lineage>
        <taxon>Eukaryota</taxon>
        <taxon>Viridiplantae</taxon>
        <taxon>Streptophyta</taxon>
        <taxon>Embryophyta</taxon>
        <taxon>Tracheophyta</taxon>
        <taxon>Spermatophyta</taxon>
        <taxon>Magnoliopsida</taxon>
        <taxon>Liliopsida</taxon>
        <taxon>Zingiberales</taxon>
        <taxon>Zingiberaceae</taxon>
        <taxon>Zingiber</taxon>
    </lineage>
</organism>
<gene>
    <name evidence="7" type="ORF">ZIOFF_061844</name>
</gene>
<dbReference type="Gene3D" id="2.30.30.230">
    <property type="entry name" value="Fumarylacetoacetase, N-terminal domain"/>
    <property type="match status" value="1"/>
</dbReference>
<accession>A0A8J5EZK8</accession>
<dbReference type="Pfam" id="PF09298">
    <property type="entry name" value="FAA_hydrolase_N"/>
    <property type="match status" value="1"/>
</dbReference>
<evidence type="ECO:0000256" key="4">
    <source>
        <dbReference type="ARBA" id="ARBA00023242"/>
    </source>
</evidence>
<dbReference type="SMART" id="SM00719">
    <property type="entry name" value="Plus3"/>
    <property type="match status" value="1"/>
</dbReference>
<feature type="compositionally biased region" description="Basic and acidic residues" evidence="5">
    <location>
        <begin position="183"/>
        <end position="200"/>
    </location>
</feature>
<evidence type="ECO:0000256" key="5">
    <source>
        <dbReference type="SAM" id="MobiDB-lite"/>
    </source>
</evidence>
<dbReference type="InterPro" id="IPR004343">
    <property type="entry name" value="Plus-3_dom"/>
</dbReference>
<dbReference type="Proteomes" id="UP000734854">
    <property type="component" value="Unassembled WGS sequence"/>
</dbReference>
<dbReference type="InterPro" id="IPR008906">
    <property type="entry name" value="HATC_C_dom"/>
</dbReference>
<proteinExistence type="predicted"/>
<feature type="compositionally biased region" description="Basic and acidic residues" evidence="5">
    <location>
        <begin position="106"/>
        <end position="140"/>
    </location>
</feature>
<keyword evidence="8" id="KW-1185">Reference proteome</keyword>
<reference evidence="7 8" key="1">
    <citation type="submission" date="2020-08" db="EMBL/GenBank/DDBJ databases">
        <title>Plant Genome Project.</title>
        <authorList>
            <person name="Zhang R.-G."/>
        </authorList>
    </citation>
    <scope>NUCLEOTIDE SEQUENCE [LARGE SCALE GENOMIC DNA]</scope>
    <source>
        <tissue evidence="7">Rhizome</tissue>
    </source>
</reference>
<evidence type="ECO:0000256" key="2">
    <source>
        <dbReference type="ARBA" id="ARBA00023015"/>
    </source>
</evidence>
<dbReference type="InterPro" id="IPR012337">
    <property type="entry name" value="RNaseH-like_sf"/>
</dbReference>
<keyword evidence="4" id="KW-0539">Nucleus</keyword>
<evidence type="ECO:0000313" key="8">
    <source>
        <dbReference type="Proteomes" id="UP000734854"/>
    </source>
</evidence>
<keyword evidence="3" id="KW-0804">Transcription</keyword>
<dbReference type="EMBL" id="JACMSC010000017">
    <property type="protein sequence ID" value="KAG6478402.1"/>
    <property type="molecule type" value="Genomic_DNA"/>
</dbReference>
<feature type="domain" description="Plus3" evidence="6">
    <location>
        <begin position="271"/>
        <end position="407"/>
    </location>
</feature>
<dbReference type="SUPFAM" id="SSF53098">
    <property type="entry name" value="Ribonuclease H-like"/>
    <property type="match status" value="1"/>
</dbReference>
<dbReference type="PANTHER" id="PTHR13115:SF8">
    <property type="entry name" value="RNA POLYMERASE-ASSOCIATED PROTEIN RTF1 HOMOLOG"/>
    <property type="match status" value="1"/>
</dbReference>
<dbReference type="GO" id="GO:0004334">
    <property type="term" value="F:fumarylacetoacetase activity"/>
    <property type="evidence" value="ECO:0007669"/>
    <property type="project" value="InterPro"/>
</dbReference>
<dbReference type="InterPro" id="IPR036128">
    <property type="entry name" value="Plus3-like_sf"/>
</dbReference>
<dbReference type="Pfam" id="PF05699">
    <property type="entry name" value="Dimer_Tnp_hAT"/>
    <property type="match status" value="1"/>
</dbReference>
<feature type="compositionally biased region" description="Basic and acidic residues" evidence="5">
    <location>
        <begin position="240"/>
        <end position="259"/>
    </location>
</feature>
<dbReference type="GO" id="GO:0003677">
    <property type="term" value="F:DNA binding"/>
    <property type="evidence" value="ECO:0007669"/>
    <property type="project" value="InterPro"/>
</dbReference>
<evidence type="ECO:0000313" key="7">
    <source>
        <dbReference type="EMBL" id="KAG6478402.1"/>
    </source>
</evidence>
<dbReference type="InterPro" id="IPR036462">
    <property type="entry name" value="Fumarylacetoacetase_N_sf"/>
</dbReference>
<feature type="compositionally biased region" description="Low complexity" evidence="5">
    <location>
        <begin position="18"/>
        <end position="28"/>
    </location>
</feature>
<feature type="compositionally biased region" description="Basic and acidic residues" evidence="5">
    <location>
        <begin position="79"/>
        <end position="93"/>
    </location>
</feature>
<sequence>MADLENLLLQAAGRTGSGRRNNNNSRSQSRWRRDNSYSDGSDSKDDDLDNLKYKNRKSSGSQIPVKKRFDLPESGTRSGWRDEDGGEGGRHSDEDSDSAPSVGSDLYKDDADKEELGKMSELDREMILAERSTKIDDYKLKKMARASSSKMERNRKESSPVPPHGRSSARNDKTAAKSALNELRAKRMRQQDPDGYRSRLGDLTGEGSSGFRLRDSSPPKHRTLGTAASPPSDNSNEGESGGRADSDNERYRDDNKRDDDLDDLSPSGLDAPKFEDVKEITIRRSKLVKWFMEPFFEELIAGCFVRLGIGKTRTGKPKYKLCLVRNVDATDPEKYYKLEHYTTYKWLNCIWGSDSSAARWQMAMVSDSPPLIDEFNEWKWEVEKGNGRMPTRQEVLDKKAEIQKISNFVYSAATVKQMLLEKKSASLRPVNIAVEKDRLREKLEVAQNRRDTTEMGRIKARLKELENMSQGTKKIDEKAVRLAEMNRKNRAENFKNASALKPVNTALKAGEAGYDPFSRRWTRSSNYYISKFGGDDNSTTVDIEQGKVEVDGDVNEAIKMNVVETGEAATAAALKAAAGAGKLVDTSAPVDRGTASNSLHDFELPISLAVLQKFGGPQGVHQGFMARKQKIEATYGYKVSYLDALQTNATLACNHSETNATPAKLFRILLRRGRSQFPLPYGVFRPSSACGGGDDAAPRPGVAIRDFVLDLSVLSSAGPFLKNSPCFLQASVNMFVGLGRPAWKEARLTSQRLLSAFYFEDGSIEIINLWHNPNDAFDALGWWKLNTYNFLVLSTLARDILAIPITTVASEATFSAGGCVIDKYHASLDPITVEMLMCGGDWCRK</sequence>
<dbReference type="SUPFAM" id="SSF159042">
    <property type="entry name" value="Plus3-like"/>
    <property type="match status" value="1"/>
</dbReference>
<protein>
    <recommendedName>
        <fullName evidence="6">Plus3 domain-containing protein</fullName>
    </recommendedName>
</protein>
<dbReference type="GO" id="GO:0016593">
    <property type="term" value="C:Cdc73/Paf1 complex"/>
    <property type="evidence" value="ECO:0007669"/>
    <property type="project" value="TreeGrafter"/>
</dbReference>
<dbReference type="GO" id="GO:1990269">
    <property type="term" value="F:RNA polymerase II C-terminal domain phosphoserine binding"/>
    <property type="evidence" value="ECO:0007669"/>
    <property type="project" value="TreeGrafter"/>
</dbReference>
<name>A0A8J5EZK8_ZINOF</name>
<evidence type="ECO:0000259" key="6">
    <source>
        <dbReference type="PROSITE" id="PS51360"/>
    </source>
</evidence>
<dbReference type="FunFam" id="3.90.70.200:FF:000003">
    <property type="entry name" value="RNA polymerase-associated protein RTF1"/>
    <property type="match status" value="1"/>
</dbReference>
<keyword evidence="2" id="KW-0805">Transcription regulation</keyword>
<evidence type="ECO:0000256" key="1">
    <source>
        <dbReference type="ARBA" id="ARBA00004123"/>
    </source>
</evidence>
<dbReference type="GO" id="GO:0009072">
    <property type="term" value="P:aromatic amino acid metabolic process"/>
    <property type="evidence" value="ECO:0007669"/>
    <property type="project" value="InterPro"/>
</dbReference>
<dbReference type="PROSITE" id="PS51360">
    <property type="entry name" value="PLUS3"/>
    <property type="match status" value="1"/>
</dbReference>
<feature type="region of interest" description="Disordered" evidence="5">
    <location>
        <begin position="1"/>
        <end position="268"/>
    </location>
</feature>
<dbReference type="GO" id="GO:0046983">
    <property type="term" value="F:protein dimerization activity"/>
    <property type="evidence" value="ECO:0007669"/>
    <property type="project" value="InterPro"/>
</dbReference>
<feature type="compositionally biased region" description="Polar residues" evidence="5">
    <location>
        <begin position="229"/>
        <end position="238"/>
    </location>
</feature>
<evidence type="ECO:0000256" key="3">
    <source>
        <dbReference type="ARBA" id="ARBA00023163"/>
    </source>
</evidence>
<dbReference type="AlphaFoldDB" id="A0A8J5EZK8"/>
<dbReference type="SUPFAM" id="SSF63433">
    <property type="entry name" value="Fumarylacetoacetate hydrolase, FAH, N-terminal domain"/>
    <property type="match status" value="1"/>
</dbReference>